<evidence type="ECO:0000313" key="1">
    <source>
        <dbReference type="EMBL" id="KAI1726367.1"/>
    </source>
</evidence>
<gene>
    <name evidence="1" type="ORF">DdX_03085</name>
</gene>
<organism evidence="1 2">
    <name type="scientific">Ditylenchus destructor</name>
    <dbReference type="NCBI Taxonomy" id="166010"/>
    <lineage>
        <taxon>Eukaryota</taxon>
        <taxon>Metazoa</taxon>
        <taxon>Ecdysozoa</taxon>
        <taxon>Nematoda</taxon>
        <taxon>Chromadorea</taxon>
        <taxon>Rhabditida</taxon>
        <taxon>Tylenchina</taxon>
        <taxon>Tylenchomorpha</taxon>
        <taxon>Sphaerularioidea</taxon>
        <taxon>Anguinidae</taxon>
        <taxon>Anguininae</taxon>
        <taxon>Ditylenchus</taxon>
    </lineage>
</organism>
<comment type="caution">
    <text evidence="1">The sequence shown here is derived from an EMBL/GenBank/DDBJ whole genome shotgun (WGS) entry which is preliminary data.</text>
</comment>
<protein>
    <submittedName>
        <fullName evidence="1">Uncharacterized protein</fullName>
    </submittedName>
</protein>
<evidence type="ECO:0000313" key="2">
    <source>
        <dbReference type="Proteomes" id="UP001201812"/>
    </source>
</evidence>
<name>A0AAD4NIP4_9BILA</name>
<dbReference type="EMBL" id="JAKKPZ010000002">
    <property type="protein sequence ID" value="KAI1726367.1"/>
    <property type="molecule type" value="Genomic_DNA"/>
</dbReference>
<accession>A0AAD4NIP4</accession>
<sequence>MFAVEVGSDELVDGEGRKSCIINPGDDDGKFRRQPEVPRWLAVDFALNKNGMCQRRGGGPTLGATAPVWNCLPTIYYNFVLFPGRARSQSAEWASADTFKRRWLGRLVMIAVAI</sequence>
<proteinExistence type="predicted"/>
<dbReference type="Proteomes" id="UP001201812">
    <property type="component" value="Unassembled WGS sequence"/>
</dbReference>
<dbReference type="AlphaFoldDB" id="A0AAD4NIP4"/>
<reference evidence="1" key="1">
    <citation type="submission" date="2022-01" db="EMBL/GenBank/DDBJ databases">
        <title>Genome Sequence Resource for Two Populations of Ditylenchus destructor, the Migratory Endoparasitic Phytonematode.</title>
        <authorList>
            <person name="Zhang H."/>
            <person name="Lin R."/>
            <person name="Xie B."/>
        </authorList>
    </citation>
    <scope>NUCLEOTIDE SEQUENCE</scope>
    <source>
        <strain evidence="1">BazhouSP</strain>
    </source>
</reference>
<keyword evidence="2" id="KW-1185">Reference proteome</keyword>